<gene>
    <name evidence="1" type="ORF">SAMN04487771_100663</name>
</gene>
<accession>A0A1I0CAC2</accession>
<reference evidence="1 2" key="1">
    <citation type="submission" date="2016-10" db="EMBL/GenBank/DDBJ databases">
        <authorList>
            <person name="de Groot N.N."/>
        </authorList>
    </citation>
    <scope>NUCLEOTIDE SEQUENCE [LARGE SCALE GENOMIC DNA]</scope>
    <source>
        <strain evidence="1 2">KH1P1</strain>
    </source>
</reference>
<evidence type="ECO:0000313" key="2">
    <source>
        <dbReference type="Proteomes" id="UP000199820"/>
    </source>
</evidence>
<sequence length="78" mass="9347">MSSLSGCGELMRTYDYCDSGEYSSWEQYYENLLARLTSEHFGFTYNKRKLNSRFKNRKCADQYVNLLCQCFVKKRNQK</sequence>
<evidence type="ECO:0000313" key="1">
    <source>
        <dbReference type="EMBL" id="SET15831.1"/>
    </source>
</evidence>
<protein>
    <submittedName>
        <fullName evidence="1">Uncharacterized protein</fullName>
    </submittedName>
</protein>
<name>A0A1I0CAC2_9FIRM</name>
<keyword evidence="2" id="KW-1185">Reference proteome</keyword>
<dbReference type="STRING" id="1526.SAMN02910262_02264"/>
<proteinExistence type="predicted"/>
<dbReference type="EMBL" id="FOIL01000006">
    <property type="protein sequence ID" value="SET15831.1"/>
    <property type="molecule type" value="Genomic_DNA"/>
</dbReference>
<dbReference type="Proteomes" id="UP000199820">
    <property type="component" value="Unassembled WGS sequence"/>
</dbReference>
<dbReference type="AlphaFoldDB" id="A0A1I0CAC2"/>
<organism evidence="1 2">
    <name type="scientific">[Clostridium] aminophilum</name>
    <dbReference type="NCBI Taxonomy" id="1526"/>
    <lineage>
        <taxon>Bacteria</taxon>
        <taxon>Bacillati</taxon>
        <taxon>Bacillota</taxon>
        <taxon>Clostridia</taxon>
        <taxon>Lachnospirales</taxon>
        <taxon>Lachnospiraceae</taxon>
    </lineage>
</organism>